<comment type="caution">
    <text evidence="1">The sequence shown here is derived from an EMBL/GenBank/DDBJ whole genome shotgun (WGS) entry which is preliminary data.</text>
</comment>
<dbReference type="AlphaFoldDB" id="A0AAD8URY5"/>
<protein>
    <submittedName>
        <fullName evidence="1">Uncharacterized protein</fullName>
    </submittedName>
</protein>
<sequence length="260" mass="29701">MRMGQSQTVEEAIAFVRDRFADIGNDLSLVETKLVSELGSIYGTEIFHLHGKCMETKTQELYNARKQLMTVIENQLKSSASLKNIEKLLEPHIQENEDTHLLELLASHYTSEWNHVDTVDVVVEGRKADPVLTPLTSLGSIALTPLKTESPLKDITFKPISQKQFDEIPALVKRRAKMEHINELYLYLFNQAMERKRCLPIKFKDISQSGIKVYGQTGSSKLASLRHLKLVEINNREETVTLLDDRINAARNKPKHTHRK</sequence>
<gene>
    <name evidence="1" type="ORF">BgAZ_105460</name>
</gene>
<accession>A0AAD8URY5</accession>
<name>A0AAD8URY5_BABGI</name>
<dbReference type="Pfam" id="PF11362">
    <property type="entry name" value="DUF3161"/>
    <property type="match status" value="1"/>
</dbReference>
<dbReference type="EMBL" id="JAVEPI010000001">
    <property type="protein sequence ID" value="KAK1444640.1"/>
    <property type="molecule type" value="Genomic_DNA"/>
</dbReference>
<evidence type="ECO:0000313" key="1">
    <source>
        <dbReference type="EMBL" id="KAK1444640.1"/>
    </source>
</evidence>
<keyword evidence="2" id="KW-1185">Reference proteome</keyword>
<dbReference type="Proteomes" id="UP001230268">
    <property type="component" value="Unassembled WGS sequence"/>
</dbReference>
<proteinExistence type="predicted"/>
<reference evidence="1" key="1">
    <citation type="submission" date="2023-08" db="EMBL/GenBank/DDBJ databases">
        <title>Draft sequence of the Babesia gibsoni genome.</title>
        <authorList>
            <person name="Yamagishi J.Y."/>
            <person name="Xuan X.X."/>
        </authorList>
    </citation>
    <scope>NUCLEOTIDE SEQUENCE</scope>
    <source>
        <strain evidence="1">Azabu</strain>
    </source>
</reference>
<evidence type="ECO:0000313" key="2">
    <source>
        <dbReference type="Proteomes" id="UP001230268"/>
    </source>
</evidence>
<organism evidence="1 2">
    <name type="scientific">Babesia gibsoni</name>
    <dbReference type="NCBI Taxonomy" id="33632"/>
    <lineage>
        <taxon>Eukaryota</taxon>
        <taxon>Sar</taxon>
        <taxon>Alveolata</taxon>
        <taxon>Apicomplexa</taxon>
        <taxon>Aconoidasida</taxon>
        <taxon>Piroplasmida</taxon>
        <taxon>Babesiidae</taxon>
        <taxon>Babesia</taxon>
    </lineage>
</organism>